<dbReference type="HOGENOM" id="CLU_010194_1_3_7"/>
<dbReference type="EMBL" id="AZHW01000176">
    <property type="protein sequence ID" value="ETX02111.1"/>
    <property type="molecule type" value="Genomic_DNA"/>
</dbReference>
<comment type="similarity">
    <text evidence="1">Belongs to the short-chain dehydrogenases/reductases (SDR) family.</text>
</comment>
<accession>W4LWH1</accession>
<dbReference type="PRINTS" id="PR00081">
    <property type="entry name" value="GDHRDH"/>
</dbReference>
<dbReference type="PRINTS" id="PR00080">
    <property type="entry name" value="SDRFAMILY"/>
</dbReference>
<dbReference type="Proteomes" id="UP000019141">
    <property type="component" value="Unassembled WGS sequence"/>
</dbReference>
<dbReference type="PANTHER" id="PTHR45024">
    <property type="entry name" value="DEHYDROGENASES, SHORT CHAIN"/>
    <property type="match status" value="1"/>
</dbReference>
<dbReference type="PATRIC" id="fig|1429438.4.peg.1121"/>
<dbReference type="GO" id="GO:0016491">
    <property type="term" value="F:oxidoreductase activity"/>
    <property type="evidence" value="ECO:0007669"/>
    <property type="project" value="UniProtKB-KW"/>
</dbReference>
<gene>
    <name evidence="4" type="ORF">ETSY1_04860</name>
</gene>
<comment type="caution">
    <text evidence="4">The sequence shown here is derived from an EMBL/GenBank/DDBJ whole genome shotgun (WGS) entry which is preliminary data.</text>
</comment>
<dbReference type="PROSITE" id="PS00061">
    <property type="entry name" value="ADH_SHORT"/>
    <property type="match status" value="1"/>
</dbReference>
<protein>
    <recommendedName>
        <fullName evidence="3">Ketoreductase domain-containing protein</fullName>
    </recommendedName>
</protein>
<dbReference type="InterPro" id="IPR020904">
    <property type="entry name" value="Sc_DH/Rdtase_CS"/>
</dbReference>
<dbReference type="Pfam" id="PF13561">
    <property type="entry name" value="adh_short_C2"/>
    <property type="match status" value="1"/>
</dbReference>
<dbReference type="PANTHER" id="PTHR45024:SF2">
    <property type="entry name" value="SCP2 DOMAIN-CONTAINING PROTEIN"/>
    <property type="match status" value="1"/>
</dbReference>
<keyword evidence="2" id="KW-0560">Oxidoreductase</keyword>
<dbReference type="InterPro" id="IPR051687">
    <property type="entry name" value="Peroxisomal_Beta-Oxidation"/>
</dbReference>
<evidence type="ECO:0000256" key="2">
    <source>
        <dbReference type="ARBA" id="ARBA00023002"/>
    </source>
</evidence>
<evidence type="ECO:0000256" key="1">
    <source>
        <dbReference type="ARBA" id="ARBA00006484"/>
    </source>
</evidence>
<evidence type="ECO:0000259" key="3">
    <source>
        <dbReference type="SMART" id="SM00822"/>
    </source>
</evidence>
<dbReference type="SUPFAM" id="SSF51735">
    <property type="entry name" value="NAD(P)-binding Rossmann-fold domains"/>
    <property type="match status" value="1"/>
</dbReference>
<feature type="domain" description="Ketoreductase" evidence="3">
    <location>
        <begin position="9"/>
        <end position="198"/>
    </location>
</feature>
<dbReference type="InterPro" id="IPR057326">
    <property type="entry name" value="KR_dom"/>
</dbReference>
<dbReference type="SMART" id="SM00822">
    <property type="entry name" value="PKS_KR"/>
    <property type="match status" value="1"/>
</dbReference>
<dbReference type="InterPro" id="IPR002347">
    <property type="entry name" value="SDR_fam"/>
</dbReference>
<proteinExistence type="inferred from homology"/>
<dbReference type="InterPro" id="IPR036291">
    <property type="entry name" value="NAD(P)-bd_dom_sf"/>
</dbReference>
<evidence type="ECO:0000313" key="5">
    <source>
        <dbReference type="Proteomes" id="UP000019141"/>
    </source>
</evidence>
<reference evidence="4 5" key="1">
    <citation type="journal article" date="2014" name="Nature">
        <title>An environmental bacterial taxon with a large and distinct metabolic repertoire.</title>
        <authorList>
            <person name="Wilson M.C."/>
            <person name="Mori T."/>
            <person name="Ruckert C."/>
            <person name="Uria A.R."/>
            <person name="Helf M.J."/>
            <person name="Takada K."/>
            <person name="Gernert C."/>
            <person name="Steffens U.A."/>
            <person name="Heycke N."/>
            <person name="Schmitt S."/>
            <person name="Rinke C."/>
            <person name="Helfrich E.J."/>
            <person name="Brachmann A.O."/>
            <person name="Gurgui C."/>
            <person name="Wakimoto T."/>
            <person name="Kracht M."/>
            <person name="Crusemann M."/>
            <person name="Hentschel U."/>
            <person name="Abe I."/>
            <person name="Matsunaga S."/>
            <person name="Kalinowski J."/>
            <person name="Takeyama H."/>
            <person name="Piel J."/>
        </authorList>
    </citation>
    <scope>NUCLEOTIDE SEQUENCE [LARGE SCALE GENOMIC DNA]</scope>
    <source>
        <strain evidence="5">TSY1</strain>
    </source>
</reference>
<keyword evidence="5" id="KW-1185">Reference proteome</keyword>
<dbReference type="AlphaFoldDB" id="W4LWH1"/>
<name>W4LWH1_ENTF1</name>
<organism evidence="4 5">
    <name type="scientific">Entotheonella factor</name>
    <dbReference type="NCBI Taxonomy" id="1429438"/>
    <lineage>
        <taxon>Bacteria</taxon>
        <taxon>Pseudomonadati</taxon>
        <taxon>Nitrospinota/Tectimicrobiota group</taxon>
        <taxon>Candidatus Tectimicrobiota</taxon>
        <taxon>Candidatus Entotheonellia</taxon>
        <taxon>Candidatus Entotheonellales</taxon>
        <taxon>Candidatus Entotheonellaceae</taxon>
        <taxon>Candidatus Entotheonella</taxon>
    </lineage>
</organism>
<dbReference type="FunFam" id="3.40.50.720:FF:000084">
    <property type="entry name" value="Short-chain dehydrogenase reductase"/>
    <property type="match status" value="1"/>
</dbReference>
<evidence type="ECO:0000313" key="4">
    <source>
        <dbReference type="EMBL" id="ETX02111.1"/>
    </source>
</evidence>
<sequence>MTEGMLEDKVAVVTGGGNGIGREICKLMGAQGAKVVVNDLGTAVDGAGESSSVADSCVAEIKAAGGEATANYDTVATPEGGQNIIQTAVDTYGKIDILVHVAGILRDRMVFNMSIEEWDAVIQVHLRGAFCVNKPACVLMRAQKSGCIINFSSISAAGNSGQANYSAAKAGILGLTRTVARDMAKYGVRANAIWPGANTRMTATIPEAARQIRAERGIGDPSSRPAERKPESVAAVVAFLATDMAEDITGWTVGISGDRLSLIDDPRPVKTMFQPGGWTFDGVLDHWPNAFGLDLCNVQRAGQ</sequence>
<dbReference type="Gene3D" id="3.40.50.720">
    <property type="entry name" value="NAD(P)-binding Rossmann-like Domain"/>
    <property type="match status" value="1"/>
</dbReference>